<name>A0A951J062_9BACT</name>
<protein>
    <submittedName>
        <fullName evidence="3">CPBP family intramembrane metalloprotease</fullName>
    </submittedName>
</protein>
<keyword evidence="1" id="KW-1133">Transmembrane helix</keyword>
<proteinExistence type="predicted"/>
<sequence length="319" mass="35910">MQIYKTQAQIAAPKYWLLSFLIMFLITLGVMALLQGISVFLIPPLYDISLDELTALLTNPQAYEKGRQAFFLVQGIGTGFAFFVAALLIAKLVDKADFGMQHQIHRYKFNGLLIMFFLMFGALLFNSLLIEWNMGISLPESLSEVEQWMRAKEDQIMEMTRFLTDFETTGEFLAGIVVIGLLAGLGEEVFFRGVLQPKIQIYTGNAHVAVWLTAFIFSAIHLQFYGFLPRLLLGAVFGYLYLFSGSLIYPVLAHILNNTFTVVLIYLNKLGKIEFDLEESGQIPVLFALGGLILMILAFAVFKESHKNNLPDDEMAKSI</sequence>
<reference evidence="3 4" key="1">
    <citation type="journal article" date="2020" name="Syst. Appl. Microbiol.">
        <title>Arthrospiribacter ruber gen. nov., sp. nov., a novel bacterium isolated from Arthrospira cultures.</title>
        <authorList>
            <person name="Waleron M."/>
            <person name="Misztak A."/>
            <person name="Waleron M.M."/>
            <person name="Furmaniak M."/>
            <person name="Mrozik A."/>
            <person name="Waleron K."/>
        </authorList>
    </citation>
    <scope>NUCLEOTIDE SEQUENCE [LARGE SCALE GENOMIC DNA]</scope>
    <source>
        <strain evidence="3 4">DPMB0001</strain>
    </source>
</reference>
<dbReference type="Proteomes" id="UP000727490">
    <property type="component" value="Unassembled WGS sequence"/>
</dbReference>
<dbReference type="InterPro" id="IPR003675">
    <property type="entry name" value="Rce1/LyrA-like_dom"/>
</dbReference>
<comment type="caution">
    <text evidence="3">The sequence shown here is derived from an EMBL/GenBank/DDBJ whole genome shotgun (WGS) entry which is preliminary data.</text>
</comment>
<dbReference type="RefSeq" id="WP_219291531.1">
    <property type="nucleotide sequence ID" value="NZ_RPHB01000007.1"/>
</dbReference>
<dbReference type="GO" id="GO:0004175">
    <property type="term" value="F:endopeptidase activity"/>
    <property type="evidence" value="ECO:0007669"/>
    <property type="project" value="UniProtKB-ARBA"/>
</dbReference>
<keyword evidence="1" id="KW-0472">Membrane</keyword>
<feature type="transmembrane region" description="Helical" evidence="1">
    <location>
        <begin position="111"/>
        <end position="130"/>
    </location>
</feature>
<dbReference type="GO" id="GO:0080120">
    <property type="term" value="P:CAAX-box protein maturation"/>
    <property type="evidence" value="ECO:0007669"/>
    <property type="project" value="UniProtKB-ARBA"/>
</dbReference>
<feature type="transmembrane region" description="Helical" evidence="1">
    <location>
        <begin position="283"/>
        <end position="302"/>
    </location>
</feature>
<dbReference type="PANTHER" id="PTHR43592:SF15">
    <property type="entry name" value="CAAX AMINO TERMINAL PROTEASE FAMILY PROTEIN"/>
    <property type="match status" value="1"/>
</dbReference>
<evidence type="ECO:0000259" key="2">
    <source>
        <dbReference type="Pfam" id="PF02517"/>
    </source>
</evidence>
<dbReference type="GO" id="GO:0008237">
    <property type="term" value="F:metallopeptidase activity"/>
    <property type="evidence" value="ECO:0007669"/>
    <property type="project" value="UniProtKB-KW"/>
</dbReference>
<keyword evidence="1" id="KW-0812">Transmembrane</keyword>
<evidence type="ECO:0000256" key="1">
    <source>
        <dbReference type="SAM" id="Phobius"/>
    </source>
</evidence>
<feature type="transmembrane region" description="Helical" evidence="1">
    <location>
        <begin position="207"/>
        <end position="227"/>
    </location>
</feature>
<keyword evidence="3" id="KW-0645">Protease</keyword>
<gene>
    <name evidence="3" type="ORF">EGN73_14945</name>
</gene>
<keyword evidence="3" id="KW-0378">Hydrolase</keyword>
<keyword evidence="3" id="KW-0482">Metalloprotease</keyword>
<accession>A0A951J062</accession>
<feature type="transmembrane region" description="Helical" evidence="1">
    <location>
        <begin position="69"/>
        <end position="90"/>
    </location>
</feature>
<dbReference type="PANTHER" id="PTHR43592">
    <property type="entry name" value="CAAX AMINO TERMINAL PROTEASE"/>
    <property type="match status" value="1"/>
</dbReference>
<feature type="transmembrane region" description="Helical" evidence="1">
    <location>
        <begin position="247"/>
        <end position="267"/>
    </location>
</feature>
<dbReference type="Pfam" id="PF02517">
    <property type="entry name" value="Rce1-like"/>
    <property type="match status" value="1"/>
</dbReference>
<dbReference type="AlphaFoldDB" id="A0A951J062"/>
<organism evidence="3 4">
    <name type="scientific">Arthrospiribacter ruber</name>
    <dbReference type="NCBI Taxonomy" id="2487934"/>
    <lineage>
        <taxon>Bacteria</taxon>
        <taxon>Pseudomonadati</taxon>
        <taxon>Bacteroidota</taxon>
        <taxon>Cytophagia</taxon>
        <taxon>Cytophagales</taxon>
        <taxon>Cyclobacteriaceae</taxon>
        <taxon>Arthrospiribacter</taxon>
    </lineage>
</organism>
<feature type="domain" description="CAAX prenyl protease 2/Lysostaphin resistance protein A-like" evidence="2">
    <location>
        <begin position="172"/>
        <end position="260"/>
    </location>
</feature>
<dbReference type="EMBL" id="RPHB01000007">
    <property type="protein sequence ID" value="MBW3469096.1"/>
    <property type="molecule type" value="Genomic_DNA"/>
</dbReference>
<evidence type="ECO:0000313" key="4">
    <source>
        <dbReference type="Proteomes" id="UP000727490"/>
    </source>
</evidence>
<feature type="transmembrane region" description="Helical" evidence="1">
    <location>
        <begin position="172"/>
        <end position="195"/>
    </location>
</feature>
<evidence type="ECO:0000313" key="3">
    <source>
        <dbReference type="EMBL" id="MBW3469096.1"/>
    </source>
</evidence>
<keyword evidence="4" id="KW-1185">Reference proteome</keyword>
<feature type="transmembrane region" description="Helical" evidence="1">
    <location>
        <begin position="15"/>
        <end position="42"/>
    </location>
</feature>